<evidence type="ECO:0000313" key="4">
    <source>
        <dbReference type="Proteomes" id="UP001163082"/>
    </source>
</evidence>
<dbReference type="PANTHER" id="PTHR39965:SF1">
    <property type="entry name" value="CRISPR SYSTEM CMR SUBUNIT CMR6"/>
    <property type="match status" value="1"/>
</dbReference>
<organism evidence="3 4">
    <name type="scientific">Halomonas qaidamensis</name>
    <dbReference type="NCBI Taxonomy" id="2866211"/>
    <lineage>
        <taxon>Bacteria</taxon>
        <taxon>Pseudomonadati</taxon>
        <taxon>Pseudomonadota</taxon>
        <taxon>Gammaproteobacteria</taxon>
        <taxon>Oceanospirillales</taxon>
        <taxon>Halomonadaceae</taxon>
        <taxon>Halomonas</taxon>
    </lineage>
</organism>
<proteinExistence type="predicted"/>
<evidence type="ECO:0000313" key="3">
    <source>
        <dbReference type="EMBL" id="UYV19464.1"/>
    </source>
</evidence>
<accession>A0ABY6JQV9</accession>
<dbReference type="InterPro" id="IPR010172">
    <property type="entry name" value="CRISPR-assoc_prot_TM1791"/>
</dbReference>
<feature type="domain" description="CRISPR type III-associated protein" evidence="2">
    <location>
        <begin position="99"/>
        <end position="272"/>
    </location>
</feature>
<dbReference type="Pfam" id="PF03787">
    <property type="entry name" value="RAMPs"/>
    <property type="match status" value="1"/>
</dbReference>
<evidence type="ECO:0000256" key="1">
    <source>
        <dbReference type="ARBA" id="ARBA00023118"/>
    </source>
</evidence>
<reference evidence="3 4" key="1">
    <citation type="journal article" date="2022" name="Antonie Van Leeuwenhoek">
        <title>Whole genome sequencing of the halophilic Halomonas qaidamensis XH36, a novel species strain with high ectoine production.</title>
        <authorList>
            <person name="Zhang T."/>
            <person name="Cui T."/>
            <person name="Cao Y."/>
            <person name="Li Y."/>
            <person name="Li F."/>
            <person name="Zhu D."/>
            <person name="Xing J."/>
        </authorList>
    </citation>
    <scope>NUCLEOTIDE SEQUENCE [LARGE SCALE GENOMIC DNA]</scope>
    <source>
        <strain evidence="3 4">XH36</strain>
    </source>
</reference>
<dbReference type="RefSeq" id="WP_264430060.1">
    <property type="nucleotide sequence ID" value="NZ_CP080627.1"/>
</dbReference>
<dbReference type="Proteomes" id="UP001163082">
    <property type="component" value="Chromosome"/>
</dbReference>
<keyword evidence="1" id="KW-0051">Antiviral defense</keyword>
<dbReference type="PANTHER" id="PTHR39965">
    <property type="entry name" value="CRISPR SYSTEM CMR SUBUNIT CMR6"/>
    <property type="match status" value="1"/>
</dbReference>
<name>A0ABY6JQV9_9GAMM</name>
<dbReference type="NCBIfam" id="TIGR01898">
    <property type="entry name" value="cas_TM1791_cmr6"/>
    <property type="match status" value="1"/>
</dbReference>
<keyword evidence="4" id="KW-1185">Reference proteome</keyword>
<gene>
    <name evidence="3" type="primary">cmr6</name>
    <name evidence="3" type="ORF">K1Y77_01940</name>
</gene>
<dbReference type="EMBL" id="CP080627">
    <property type="protein sequence ID" value="UYV19464.1"/>
    <property type="molecule type" value="Genomic_DNA"/>
</dbReference>
<sequence length="387" mass="43354">MDGIPLYQESRIPKRFLAEAQGHPGLWFERFYNQYSADFSLESSESKINFLKTLCHPERGALRVGIPYELRKAWVRQKNMLEHCHGRQWVFSSDWHFVTGLGNAHPVENALLFHPTLGVPYLPGSSVKGLVRAWIELHLPEPEAALKRIFGSANKEPAGSDNSFEAGEIMFFDALPIAPVELVIDTMTPHMGQWYEQGAEFPGTKASLPADWHDPVPVPFLAVKRVSLAFSVAPRVKREDTDELLAFIHQVLESALLHAGAGAKTAAGYGSFNSCSYDAAKMIKGWTQEVEESRAAQQKEARLKAMSPAQQILMSLEADMQKSEMQNPSSGGVFHNALFDQIRSAATEWSTEDFTALLELTHDFFKQHGSKAKRKEFNQLKRELVGE</sequence>
<protein>
    <submittedName>
        <fullName evidence="3">Type III-B CRISPR module RAMP protein Cmr6</fullName>
    </submittedName>
</protein>
<evidence type="ECO:0000259" key="2">
    <source>
        <dbReference type="Pfam" id="PF03787"/>
    </source>
</evidence>
<dbReference type="InterPro" id="IPR005537">
    <property type="entry name" value="RAMP_III_fam"/>
</dbReference>